<keyword evidence="2" id="KW-1185">Reference proteome</keyword>
<protein>
    <submittedName>
        <fullName evidence="1">Uncharacterized protein</fullName>
    </submittedName>
</protein>
<reference evidence="1 2" key="1">
    <citation type="journal article" date="2015" name="Environ. Microbiol.">
        <title>Genome analyses suggest the presence of polyploidy and recent human-driven expansions in eight global populations of the honeybee pathogen Nosema ceranae.</title>
        <authorList>
            <person name="Pelin A."/>
            <person name="Selman M."/>
            <person name="Aris-Brosou S."/>
            <person name="Farinelli L."/>
            <person name="Corradi N."/>
        </authorList>
    </citation>
    <scope>NUCLEOTIDE SEQUENCE [LARGE SCALE GENOMIC DNA]</scope>
    <source>
        <strain evidence="1 2">PA08 1199</strain>
    </source>
</reference>
<gene>
    <name evidence="1" type="ORF">AAJ76_2700045217</name>
</gene>
<dbReference type="Proteomes" id="UP000034350">
    <property type="component" value="Unassembled WGS sequence"/>
</dbReference>
<proteinExistence type="predicted"/>
<dbReference type="AlphaFoldDB" id="A0A0F9YRM7"/>
<organism evidence="1 2">
    <name type="scientific">Vairimorpha ceranae</name>
    <dbReference type="NCBI Taxonomy" id="40302"/>
    <lineage>
        <taxon>Eukaryota</taxon>
        <taxon>Fungi</taxon>
        <taxon>Fungi incertae sedis</taxon>
        <taxon>Microsporidia</taxon>
        <taxon>Nosematidae</taxon>
        <taxon>Vairimorpha</taxon>
    </lineage>
</organism>
<dbReference type="RefSeq" id="XP_024330999.1">
    <property type="nucleotide sequence ID" value="XM_024474891.1"/>
</dbReference>
<evidence type="ECO:0000313" key="2">
    <source>
        <dbReference type="Proteomes" id="UP000034350"/>
    </source>
</evidence>
<sequence length="109" mass="13061">MEEEEDIEELFSKDQDDLILLKRESLRHDKIIKKSYLREQHIYLKNIGYSNAAKKFPQDKHLVNLLYGFLKTKKVSDINICTIFYELVQNENDLLCQVEDILTKYNKHI</sequence>
<accession>A0A0F9YRM7</accession>
<evidence type="ECO:0000313" key="1">
    <source>
        <dbReference type="EMBL" id="KKO75257.1"/>
    </source>
</evidence>
<name>A0A0F9YRM7_9MICR</name>
<dbReference type="EMBL" id="JPQZ01000027">
    <property type="protein sequence ID" value="KKO75257.1"/>
    <property type="molecule type" value="Genomic_DNA"/>
</dbReference>
<dbReference type="VEuPathDB" id="MicrosporidiaDB:G9O61_00g013200"/>
<dbReference type="VEuPathDB" id="MicrosporidiaDB:AAJ76_2700045217"/>
<dbReference type="GeneID" id="36319820"/>
<comment type="caution">
    <text evidence="1">The sequence shown here is derived from an EMBL/GenBank/DDBJ whole genome shotgun (WGS) entry which is preliminary data.</text>
</comment>